<keyword evidence="2" id="KW-1185">Reference proteome</keyword>
<proteinExistence type="predicted"/>
<accession>A0ABQ3YVW8</accession>
<evidence type="ECO:0000313" key="1">
    <source>
        <dbReference type="EMBL" id="GIE01737.1"/>
    </source>
</evidence>
<name>A0ABQ3YVW8_9ACTN</name>
<dbReference type="EMBL" id="BOML01000025">
    <property type="protein sequence ID" value="GIE01737.1"/>
    <property type="molecule type" value="Genomic_DNA"/>
</dbReference>
<organism evidence="1 2">
    <name type="scientific">Paractinoplanes durhamensis</name>
    <dbReference type="NCBI Taxonomy" id="113563"/>
    <lineage>
        <taxon>Bacteria</taxon>
        <taxon>Bacillati</taxon>
        <taxon>Actinomycetota</taxon>
        <taxon>Actinomycetes</taxon>
        <taxon>Micromonosporales</taxon>
        <taxon>Micromonosporaceae</taxon>
        <taxon>Paractinoplanes</taxon>
    </lineage>
</organism>
<dbReference type="Proteomes" id="UP000637628">
    <property type="component" value="Unassembled WGS sequence"/>
</dbReference>
<sequence>MKPGCTLFTRTPKGAHSTATFLVSVRTAPAWHPPRHPPPGNVTANALTKLTGLVGTLTRYGDASVVAAAMTSRGEARRADLVALVGGRKLSDPGSTLPA</sequence>
<comment type="caution">
    <text evidence="1">The sequence shown here is derived from an EMBL/GenBank/DDBJ whole genome shotgun (WGS) entry which is preliminary data.</text>
</comment>
<gene>
    <name evidence="1" type="ORF">Adu01nite_30870</name>
</gene>
<protein>
    <submittedName>
        <fullName evidence="1">Uncharacterized protein</fullName>
    </submittedName>
</protein>
<evidence type="ECO:0000313" key="2">
    <source>
        <dbReference type="Proteomes" id="UP000637628"/>
    </source>
</evidence>
<reference evidence="1 2" key="1">
    <citation type="submission" date="2021-01" db="EMBL/GenBank/DDBJ databases">
        <title>Whole genome shotgun sequence of Actinoplanes durhamensis NBRC 14914.</title>
        <authorList>
            <person name="Komaki H."/>
            <person name="Tamura T."/>
        </authorList>
    </citation>
    <scope>NUCLEOTIDE SEQUENCE [LARGE SCALE GENOMIC DNA]</scope>
    <source>
        <strain evidence="1 2">NBRC 14914</strain>
    </source>
</reference>